<keyword evidence="2" id="KW-1185">Reference proteome</keyword>
<dbReference type="RefSeq" id="WP_054967169.1">
    <property type="nucleotide sequence ID" value="NZ_LJCO01000005.1"/>
</dbReference>
<dbReference type="PATRIC" id="fig|471514.4.peg.4451"/>
<proteinExistence type="predicted"/>
<accession>A0A0N8PQ05</accession>
<dbReference type="Proteomes" id="UP000050482">
    <property type="component" value="Unassembled WGS sequence"/>
</dbReference>
<dbReference type="AlphaFoldDB" id="A0A0N8PQ05"/>
<dbReference type="EMBL" id="LJCO01000005">
    <property type="protein sequence ID" value="KPV45781.1"/>
    <property type="molecule type" value="Genomic_DNA"/>
</dbReference>
<reference evidence="1 2" key="1">
    <citation type="submission" date="2015-09" db="EMBL/GenBank/DDBJ databases">
        <title>Draft genome sequence of Alicyclobacillus ferrooxydans DSM 22381.</title>
        <authorList>
            <person name="Hemp J."/>
        </authorList>
    </citation>
    <scope>NUCLEOTIDE SEQUENCE [LARGE SCALE GENOMIC DNA]</scope>
    <source>
        <strain evidence="1 2">TC-34</strain>
    </source>
</reference>
<comment type="caution">
    <text evidence="1">The sequence shown here is derived from an EMBL/GenBank/DDBJ whole genome shotgun (WGS) entry which is preliminary data.</text>
</comment>
<dbReference type="Pfam" id="PF07849">
    <property type="entry name" value="DUF1641"/>
    <property type="match status" value="1"/>
</dbReference>
<dbReference type="PANTHER" id="PTHR38433">
    <property type="match status" value="1"/>
</dbReference>
<gene>
    <name evidence="1" type="ORF">AN477_00150</name>
</gene>
<name>A0A0N8PQ05_9BACL</name>
<protein>
    <recommendedName>
        <fullName evidence="3">DUF1641 domain-containing protein</fullName>
    </recommendedName>
</protein>
<evidence type="ECO:0000313" key="2">
    <source>
        <dbReference type="Proteomes" id="UP000050482"/>
    </source>
</evidence>
<dbReference type="InterPro" id="IPR012440">
    <property type="entry name" value="DUF1641"/>
</dbReference>
<organism evidence="1 2">
    <name type="scientific">Alicyclobacillus ferrooxydans</name>
    <dbReference type="NCBI Taxonomy" id="471514"/>
    <lineage>
        <taxon>Bacteria</taxon>
        <taxon>Bacillati</taxon>
        <taxon>Bacillota</taxon>
        <taxon>Bacilli</taxon>
        <taxon>Bacillales</taxon>
        <taxon>Alicyclobacillaceae</taxon>
        <taxon>Alicyclobacillus</taxon>
    </lineage>
</organism>
<dbReference type="PANTHER" id="PTHR38433:SF1">
    <property type="entry name" value="DUF1641 DOMAIN-CONTAINING PROTEIN"/>
    <property type="match status" value="1"/>
</dbReference>
<dbReference type="OrthoDB" id="147801at2"/>
<dbReference type="STRING" id="471514.AN477_00150"/>
<sequence length="154" mass="16192">MGQPLSTVPQEVFRNDEAVTLPGGAEQAKAVEKVVRLCEALDNAGWLDVFISVVEQRNALLSVLADEAAKPAAVQAVKSIVGLGQAVTSVNSDALTAAMQGISNGLNHIGHDGLEVKGIWDVLKASRDPDVSRAFSAILTVLKSMGEHLQNLNP</sequence>
<evidence type="ECO:0000313" key="1">
    <source>
        <dbReference type="EMBL" id="KPV45781.1"/>
    </source>
</evidence>
<evidence type="ECO:0008006" key="3">
    <source>
        <dbReference type="Google" id="ProtNLM"/>
    </source>
</evidence>